<gene>
    <name evidence="6" type="ORF">A9B99_11105</name>
</gene>
<evidence type="ECO:0000256" key="3">
    <source>
        <dbReference type="ARBA" id="ARBA00023125"/>
    </source>
</evidence>
<comment type="caution">
    <text evidence="6">The sequence shown here is derived from an EMBL/GenBank/DDBJ whole genome shotgun (WGS) entry which is preliminary data.</text>
</comment>
<dbReference type="Pfam" id="PF03466">
    <property type="entry name" value="LysR_substrate"/>
    <property type="match status" value="1"/>
</dbReference>
<dbReference type="RefSeq" id="WP_064599228.1">
    <property type="nucleotide sequence ID" value="NZ_LYRP01000033.1"/>
</dbReference>
<organism evidence="6 7">
    <name type="scientific">Mangrovibacter phragmitis</name>
    <dbReference type="NCBI Taxonomy" id="1691903"/>
    <lineage>
        <taxon>Bacteria</taxon>
        <taxon>Pseudomonadati</taxon>
        <taxon>Pseudomonadota</taxon>
        <taxon>Gammaproteobacteria</taxon>
        <taxon>Enterobacterales</taxon>
        <taxon>Enterobacteriaceae</taxon>
        <taxon>Mangrovibacter</taxon>
    </lineage>
</organism>
<dbReference type="InterPro" id="IPR000847">
    <property type="entry name" value="LysR_HTH_N"/>
</dbReference>
<evidence type="ECO:0000313" key="7">
    <source>
        <dbReference type="Proteomes" id="UP000078225"/>
    </source>
</evidence>
<evidence type="ECO:0000256" key="2">
    <source>
        <dbReference type="ARBA" id="ARBA00023015"/>
    </source>
</evidence>
<dbReference type="InterPro" id="IPR005119">
    <property type="entry name" value="LysR_subst-bd"/>
</dbReference>
<name>A0A1B7L0S7_9ENTR</name>
<accession>A0A1B7L0S7</accession>
<dbReference type="PANTHER" id="PTHR30126:SF99">
    <property type="entry name" value="TRANSCRIPTIONAL REGULATOR LYSR FAMILY"/>
    <property type="match status" value="1"/>
</dbReference>
<evidence type="ECO:0000256" key="1">
    <source>
        <dbReference type="ARBA" id="ARBA00009437"/>
    </source>
</evidence>
<dbReference type="CDD" id="cd05466">
    <property type="entry name" value="PBP2_LTTR_substrate"/>
    <property type="match status" value="1"/>
</dbReference>
<dbReference type="Pfam" id="PF00126">
    <property type="entry name" value="HTH_1"/>
    <property type="match status" value="1"/>
</dbReference>
<dbReference type="InterPro" id="IPR036388">
    <property type="entry name" value="WH-like_DNA-bd_sf"/>
</dbReference>
<dbReference type="GO" id="GO:0003700">
    <property type="term" value="F:DNA-binding transcription factor activity"/>
    <property type="evidence" value="ECO:0007669"/>
    <property type="project" value="InterPro"/>
</dbReference>
<dbReference type="OrthoDB" id="5289754at2"/>
<keyword evidence="7" id="KW-1185">Reference proteome</keyword>
<reference evidence="7" key="1">
    <citation type="submission" date="2016-05" db="EMBL/GenBank/DDBJ databases">
        <authorList>
            <person name="Behera P."/>
            <person name="Vaishampayan P."/>
            <person name="Singh N."/>
            <person name="Raina V."/>
            <person name="Suar M."/>
            <person name="Pattnaik A."/>
            <person name="Rastogi G."/>
        </authorList>
    </citation>
    <scope>NUCLEOTIDE SEQUENCE [LARGE SCALE GENOMIC DNA]</scope>
    <source>
        <strain evidence="7">MP23</strain>
    </source>
</reference>
<dbReference type="AlphaFoldDB" id="A0A1B7L0S7"/>
<keyword evidence="3" id="KW-0238">DNA-binding</keyword>
<dbReference type="PROSITE" id="PS50931">
    <property type="entry name" value="HTH_LYSR"/>
    <property type="match status" value="1"/>
</dbReference>
<evidence type="ECO:0000259" key="5">
    <source>
        <dbReference type="PROSITE" id="PS50931"/>
    </source>
</evidence>
<dbReference type="SUPFAM" id="SSF53850">
    <property type="entry name" value="Periplasmic binding protein-like II"/>
    <property type="match status" value="1"/>
</dbReference>
<dbReference type="GO" id="GO:0000976">
    <property type="term" value="F:transcription cis-regulatory region binding"/>
    <property type="evidence" value="ECO:0007669"/>
    <property type="project" value="TreeGrafter"/>
</dbReference>
<keyword evidence="2" id="KW-0805">Transcription regulation</keyword>
<feature type="domain" description="HTH lysR-type" evidence="5">
    <location>
        <begin position="2"/>
        <end position="58"/>
    </location>
</feature>
<dbReference type="EMBL" id="LYRP01000033">
    <property type="protein sequence ID" value="OAT75999.1"/>
    <property type="molecule type" value="Genomic_DNA"/>
</dbReference>
<dbReference type="Proteomes" id="UP000078225">
    <property type="component" value="Unassembled WGS sequence"/>
</dbReference>
<dbReference type="SUPFAM" id="SSF46785">
    <property type="entry name" value="Winged helix' DNA-binding domain"/>
    <property type="match status" value="1"/>
</dbReference>
<protein>
    <submittedName>
        <fullName evidence="6">LysR family transcriptional regulator</fullName>
    </submittedName>
</protein>
<evidence type="ECO:0000313" key="6">
    <source>
        <dbReference type="EMBL" id="OAT75999.1"/>
    </source>
</evidence>
<dbReference type="Gene3D" id="3.40.190.10">
    <property type="entry name" value="Periplasmic binding protein-like II"/>
    <property type="match status" value="2"/>
</dbReference>
<sequence>MVNPQWLRSFAALAKRGNFTRAADSLLLTQSAVSQHVKQLEAEYGQLIIRHSRHVELTPAGHVLLRFYDEICGAEKRLNASLAARDDDQGEISVISPGSIGLSLYPLLLDLQQQCPDLTVRYRFAPDKEVLDAVLNNHFELGIVPLKPDHPSLNAEFFANEYLELIAPAGASVHTWPDLENLGFINHPDGNVMATRLLSRWFPANPGVSSLPENGFINQIGLILEPVARGMGFTVLPRFARMAFARQEAIQALELGPEVVNPLWLIYRAEWPLSRRAQRALSVLRTSCETPRATPA</sequence>
<dbReference type="InterPro" id="IPR036390">
    <property type="entry name" value="WH_DNA-bd_sf"/>
</dbReference>
<dbReference type="STRING" id="1691903.A9B99_11105"/>
<comment type="similarity">
    <text evidence="1">Belongs to the LysR transcriptional regulatory family.</text>
</comment>
<dbReference type="Gene3D" id="1.10.10.10">
    <property type="entry name" value="Winged helix-like DNA-binding domain superfamily/Winged helix DNA-binding domain"/>
    <property type="match status" value="1"/>
</dbReference>
<evidence type="ECO:0000256" key="4">
    <source>
        <dbReference type="ARBA" id="ARBA00023163"/>
    </source>
</evidence>
<dbReference type="PANTHER" id="PTHR30126">
    <property type="entry name" value="HTH-TYPE TRANSCRIPTIONAL REGULATOR"/>
    <property type="match status" value="1"/>
</dbReference>
<proteinExistence type="inferred from homology"/>
<keyword evidence="4" id="KW-0804">Transcription</keyword>